<gene>
    <name evidence="1" type="ORF">RRG08_056833</name>
</gene>
<reference evidence="1" key="1">
    <citation type="journal article" date="2023" name="G3 (Bethesda)">
        <title>A reference genome for the long-term kleptoplast-retaining sea slug Elysia crispata morphotype clarki.</title>
        <authorList>
            <person name="Eastman K.E."/>
            <person name="Pendleton A.L."/>
            <person name="Shaikh M.A."/>
            <person name="Suttiyut T."/>
            <person name="Ogas R."/>
            <person name="Tomko P."/>
            <person name="Gavelis G."/>
            <person name="Widhalm J.R."/>
            <person name="Wisecaver J.H."/>
        </authorList>
    </citation>
    <scope>NUCLEOTIDE SEQUENCE</scope>
    <source>
        <strain evidence="1">ECLA1</strain>
    </source>
</reference>
<proteinExistence type="predicted"/>
<keyword evidence="2" id="KW-1185">Reference proteome</keyword>
<name>A0AAE1AC49_9GAST</name>
<sequence length="76" mass="8466">MFFYEAGLAADYPKSTSAGLALSHINAIHRSRRFPGNTTRGSMPPSQTVLYGWFHGGSLTCFPSKTREFIMMRCFG</sequence>
<accession>A0AAE1AC49</accession>
<dbReference type="AlphaFoldDB" id="A0AAE1AC49"/>
<evidence type="ECO:0000313" key="2">
    <source>
        <dbReference type="Proteomes" id="UP001283361"/>
    </source>
</evidence>
<comment type="caution">
    <text evidence="1">The sequence shown here is derived from an EMBL/GenBank/DDBJ whole genome shotgun (WGS) entry which is preliminary data.</text>
</comment>
<protein>
    <submittedName>
        <fullName evidence="1">Uncharacterized protein</fullName>
    </submittedName>
</protein>
<evidence type="ECO:0000313" key="1">
    <source>
        <dbReference type="EMBL" id="KAK3784878.1"/>
    </source>
</evidence>
<organism evidence="1 2">
    <name type="scientific">Elysia crispata</name>
    <name type="common">lettuce slug</name>
    <dbReference type="NCBI Taxonomy" id="231223"/>
    <lineage>
        <taxon>Eukaryota</taxon>
        <taxon>Metazoa</taxon>
        <taxon>Spiralia</taxon>
        <taxon>Lophotrochozoa</taxon>
        <taxon>Mollusca</taxon>
        <taxon>Gastropoda</taxon>
        <taxon>Heterobranchia</taxon>
        <taxon>Euthyneura</taxon>
        <taxon>Panpulmonata</taxon>
        <taxon>Sacoglossa</taxon>
        <taxon>Placobranchoidea</taxon>
        <taxon>Plakobranchidae</taxon>
        <taxon>Elysia</taxon>
    </lineage>
</organism>
<dbReference type="Proteomes" id="UP001283361">
    <property type="component" value="Unassembled WGS sequence"/>
</dbReference>
<dbReference type="EMBL" id="JAWDGP010002185">
    <property type="protein sequence ID" value="KAK3784878.1"/>
    <property type="molecule type" value="Genomic_DNA"/>
</dbReference>